<protein>
    <submittedName>
        <fullName evidence="1">Tetratricopeptide repeat protein</fullName>
    </submittedName>
</protein>
<sequence>QPAKARESIAQAMRVNPRGIEARLALADIQAQNGQLDEAQASYRQVLSVQKDNAQAVQGLVNVLSQAGQADEALRLLDT</sequence>
<dbReference type="Proteomes" id="UP000470186">
    <property type="component" value="Unassembled WGS sequence"/>
</dbReference>
<name>A0A7X2CLI7_9PSED</name>
<gene>
    <name evidence="1" type="ORF">GHO30_30825</name>
</gene>
<evidence type="ECO:0000313" key="1">
    <source>
        <dbReference type="EMBL" id="MQU35674.1"/>
    </source>
</evidence>
<keyword evidence="2" id="KW-1185">Reference proteome</keyword>
<feature type="non-terminal residue" evidence="1">
    <location>
        <position position="1"/>
    </location>
</feature>
<dbReference type="RefSeq" id="WP_153364390.1">
    <property type="nucleotide sequence ID" value="NZ_WIVX01000627.1"/>
</dbReference>
<evidence type="ECO:0000313" key="2">
    <source>
        <dbReference type="Proteomes" id="UP000470186"/>
    </source>
</evidence>
<comment type="caution">
    <text evidence="1">The sequence shown here is derived from an EMBL/GenBank/DDBJ whole genome shotgun (WGS) entry which is preliminary data.</text>
</comment>
<dbReference type="Pfam" id="PF14559">
    <property type="entry name" value="TPR_19"/>
    <property type="match status" value="1"/>
</dbReference>
<feature type="non-terminal residue" evidence="1">
    <location>
        <position position="79"/>
    </location>
</feature>
<organism evidence="1 2">
    <name type="scientific">Pseudomonas helleri</name>
    <dbReference type="NCBI Taxonomy" id="1608996"/>
    <lineage>
        <taxon>Bacteria</taxon>
        <taxon>Pseudomonadati</taxon>
        <taxon>Pseudomonadota</taxon>
        <taxon>Gammaproteobacteria</taxon>
        <taxon>Pseudomonadales</taxon>
        <taxon>Pseudomonadaceae</taxon>
        <taxon>Pseudomonas</taxon>
    </lineage>
</organism>
<proteinExistence type="predicted"/>
<dbReference type="AlphaFoldDB" id="A0A7X2CLI7"/>
<dbReference type="Gene3D" id="1.25.40.10">
    <property type="entry name" value="Tetratricopeptide repeat domain"/>
    <property type="match status" value="1"/>
</dbReference>
<reference evidence="1 2" key="1">
    <citation type="submission" date="2019-10" db="EMBL/GenBank/DDBJ databases">
        <title>Evaluation of single-gene subtyping targets for Pseudomonas.</title>
        <authorList>
            <person name="Reichler S.J."/>
            <person name="Orsi R.H."/>
            <person name="Wiedmann M."/>
            <person name="Martin N.H."/>
            <person name="Murphy S.I."/>
        </authorList>
    </citation>
    <scope>NUCLEOTIDE SEQUENCE [LARGE SCALE GENOMIC DNA]</scope>
    <source>
        <strain evidence="1 2">FSL R10-2107</strain>
    </source>
</reference>
<dbReference type="SUPFAM" id="SSF48452">
    <property type="entry name" value="TPR-like"/>
    <property type="match status" value="1"/>
</dbReference>
<accession>A0A7X2CLI7</accession>
<dbReference type="EMBL" id="WIVX01000627">
    <property type="protein sequence ID" value="MQU35674.1"/>
    <property type="molecule type" value="Genomic_DNA"/>
</dbReference>
<dbReference type="InterPro" id="IPR011990">
    <property type="entry name" value="TPR-like_helical_dom_sf"/>
</dbReference>